<keyword evidence="3" id="KW-0804">Transcription</keyword>
<evidence type="ECO:0000256" key="2">
    <source>
        <dbReference type="ARBA" id="ARBA00023125"/>
    </source>
</evidence>
<dbReference type="CDD" id="cd06170">
    <property type="entry name" value="LuxR_C_like"/>
    <property type="match status" value="1"/>
</dbReference>
<evidence type="ECO:0000256" key="1">
    <source>
        <dbReference type="ARBA" id="ARBA00023015"/>
    </source>
</evidence>
<dbReference type="PRINTS" id="PR00038">
    <property type="entry name" value="HTHLUXR"/>
</dbReference>
<evidence type="ECO:0000313" key="7">
    <source>
        <dbReference type="Proteomes" id="UP000676776"/>
    </source>
</evidence>
<accession>A0ABS3T015</accession>
<dbReference type="PANTHER" id="PTHR44688">
    <property type="entry name" value="DNA-BINDING TRANSCRIPTIONAL ACTIVATOR DEVR_DOSR"/>
    <property type="match status" value="1"/>
</dbReference>
<keyword evidence="4" id="KW-0812">Transmembrane</keyword>
<dbReference type="SMART" id="SM00421">
    <property type="entry name" value="HTH_LUXR"/>
    <property type="match status" value="1"/>
</dbReference>
<comment type="caution">
    <text evidence="6">The sequence shown here is derived from an EMBL/GenBank/DDBJ whole genome shotgun (WGS) entry which is preliminary data.</text>
</comment>
<keyword evidence="7" id="KW-1185">Reference proteome</keyword>
<dbReference type="InterPro" id="IPR000792">
    <property type="entry name" value="Tscrpt_reg_LuxR_C"/>
</dbReference>
<dbReference type="PROSITE" id="PS50043">
    <property type="entry name" value="HTH_LUXR_2"/>
    <property type="match status" value="1"/>
</dbReference>
<evidence type="ECO:0000259" key="5">
    <source>
        <dbReference type="PROSITE" id="PS50043"/>
    </source>
</evidence>
<proteinExistence type="predicted"/>
<feature type="domain" description="HTH luxR-type" evidence="5">
    <location>
        <begin position="258"/>
        <end position="320"/>
    </location>
</feature>
<keyword evidence="2" id="KW-0238">DNA-binding</keyword>
<dbReference type="Proteomes" id="UP000676776">
    <property type="component" value="Unassembled WGS sequence"/>
</dbReference>
<evidence type="ECO:0000256" key="3">
    <source>
        <dbReference type="ARBA" id="ARBA00023163"/>
    </source>
</evidence>
<protein>
    <submittedName>
        <fullName evidence="6">Response regulator transcription factor</fullName>
    </submittedName>
</protein>
<dbReference type="InterPro" id="IPR036388">
    <property type="entry name" value="WH-like_DNA-bd_sf"/>
</dbReference>
<dbReference type="PANTHER" id="PTHR44688:SF16">
    <property type="entry name" value="DNA-BINDING TRANSCRIPTIONAL ACTIVATOR DEVR_DOSR"/>
    <property type="match status" value="1"/>
</dbReference>
<sequence length="320" mass="36809">MTFPSGYAQSQNGSGQIFGQLHLDSTWNKTIYLSHIPDLKKMYTMSRSMIIAESKVDSAGIFEIDIDFLPEDNNFYRLHIAKRNSAEASIIIGGEAENHFFLVANKNTVLEIENRQGIFSDVSVIQDDKNKVMREIDNIVKLIDSTNYHSSKVKSDFVERAFNEQLRQIADTCKFPLVSLYALHKSQYESDIKTNEEFYQDFVNKWHEETSPYFEVFRSKIPKPKSVPSSSLYYLFGLLMAFALGYFLRQLTSGKTKNEKLLQTLSLQERRIFELLQKGKSNKEISDELNVGISTVKSHVSSIYSKLNLKSRKEVLNFKS</sequence>
<dbReference type="Gene3D" id="1.10.10.10">
    <property type="entry name" value="Winged helix-like DNA-binding domain superfamily/Winged helix DNA-binding domain"/>
    <property type="match status" value="1"/>
</dbReference>
<gene>
    <name evidence="6" type="ORF">J4050_04930</name>
</gene>
<keyword evidence="4" id="KW-0472">Membrane</keyword>
<reference evidence="6 7" key="1">
    <citation type="submission" date="2021-03" db="EMBL/GenBank/DDBJ databases">
        <title>Winogradskyella sp. nov., isolated from costal sediment.</title>
        <authorList>
            <person name="Gao C."/>
        </authorList>
    </citation>
    <scope>NUCLEOTIDE SEQUENCE [LARGE SCALE GENOMIC DNA]</scope>
    <source>
        <strain evidence="6 7">DF17</strain>
    </source>
</reference>
<dbReference type="SUPFAM" id="SSF46894">
    <property type="entry name" value="C-terminal effector domain of the bipartite response regulators"/>
    <property type="match status" value="1"/>
</dbReference>
<evidence type="ECO:0000313" key="6">
    <source>
        <dbReference type="EMBL" id="MBO3116078.1"/>
    </source>
</evidence>
<dbReference type="EMBL" id="JAGEVF010000003">
    <property type="protein sequence ID" value="MBO3116078.1"/>
    <property type="molecule type" value="Genomic_DNA"/>
</dbReference>
<dbReference type="RefSeq" id="WP_208152887.1">
    <property type="nucleotide sequence ID" value="NZ_JAGEVF010000003.1"/>
</dbReference>
<feature type="transmembrane region" description="Helical" evidence="4">
    <location>
        <begin position="231"/>
        <end position="248"/>
    </location>
</feature>
<dbReference type="InterPro" id="IPR016032">
    <property type="entry name" value="Sig_transdc_resp-reg_C-effctor"/>
</dbReference>
<keyword evidence="1" id="KW-0805">Transcription regulation</keyword>
<name>A0ABS3T015_9FLAO</name>
<dbReference type="PROSITE" id="PS00622">
    <property type="entry name" value="HTH_LUXR_1"/>
    <property type="match status" value="1"/>
</dbReference>
<organism evidence="6 7">
    <name type="scientific">Winogradskyella pelagia</name>
    <dbReference type="NCBI Taxonomy" id="2819984"/>
    <lineage>
        <taxon>Bacteria</taxon>
        <taxon>Pseudomonadati</taxon>
        <taxon>Bacteroidota</taxon>
        <taxon>Flavobacteriia</taxon>
        <taxon>Flavobacteriales</taxon>
        <taxon>Flavobacteriaceae</taxon>
        <taxon>Winogradskyella</taxon>
    </lineage>
</organism>
<keyword evidence="4" id="KW-1133">Transmembrane helix</keyword>
<evidence type="ECO:0000256" key="4">
    <source>
        <dbReference type="SAM" id="Phobius"/>
    </source>
</evidence>
<dbReference type="Pfam" id="PF00196">
    <property type="entry name" value="GerE"/>
    <property type="match status" value="1"/>
</dbReference>